<proteinExistence type="predicted"/>
<evidence type="ECO:0000313" key="1">
    <source>
        <dbReference type="EMBL" id="KAF6425215.1"/>
    </source>
</evidence>
<comment type="caution">
    <text evidence="1">The sequence shown here is derived from an EMBL/GenBank/DDBJ whole genome shotgun (WGS) entry which is preliminary data.</text>
</comment>
<sequence length="122" mass="13291">MFQILLNNGHLKPLSYSQWPVNLEPLPQSRFSSPLKQTNMRACRVYDGGGEENEVASAVLLGSSSKRCHKNVLIVTGCFAAMAEGSFGCLSFILLCNGPGYGRVTHPDKRSLRGPFCRSGKS</sequence>
<dbReference type="InParanoid" id="A0A7J8DQ88"/>
<keyword evidence="2" id="KW-1185">Reference proteome</keyword>
<gene>
    <name evidence="1" type="ORF">HJG59_009258</name>
</gene>
<name>A0A7J8DQ88_MOLMO</name>
<evidence type="ECO:0000313" key="2">
    <source>
        <dbReference type="Proteomes" id="UP000550707"/>
    </source>
</evidence>
<organism evidence="1 2">
    <name type="scientific">Molossus molossus</name>
    <name type="common">Pallas' mastiff bat</name>
    <name type="synonym">Vespertilio molossus</name>
    <dbReference type="NCBI Taxonomy" id="27622"/>
    <lineage>
        <taxon>Eukaryota</taxon>
        <taxon>Metazoa</taxon>
        <taxon>Chordata</taxon>
        <taxon>Craniata</taxon>
        <taxon>Vertebrata</taxon>
        <taxon>Euteleostomi</taxon>
        <taxon>Mammalia</taxon>
        <taxon>Eutheria</taxon>
        <taxon>Laurasiatheria</taxon>
        <taxon>Chiroptera</taxon>
        <taxon>Yangochiroptera</taxon>
        <taxon>Molossidae</taxon>
        <taxon>Molossus</taxon>
    </lineage>
</organism>
<dbReference type="EMBL" id="JACASF010000017">
    <property type="protein sequence ID" value="KAF6425215.1"/>
    <property type="molecule type" value="Genomic_DNA"/>
</dbReference>
<dbReference type="Proteomes" id="UP000550707">
    <property type="component" value="Unassembled WGS sequence"/>
</dbReference>
<dbReference type="AlphaFoldDB" id="A0A7J8DQ88"/>
<protein>
    <submittedName>
        <fullName evidence="1">Uncharacterized protein</fullName>
    </submittedName>
</protein>
<accession>A0A7J8DQ88</accession>
<reference evidence="1 2" key="1">
    <citation type="journal article" date="2020" name="Nature">
        <title>Six reference-quality genomes reveal evolution of bat adaptations.</title>
        <authorList>
            <person name="Jebb D."/>
            <person name="Huang Z."/>
            <person name="Pippel M."/>
            <person name="Hughes G.M."/>
            <person name="Lavrichenko K."/>
            <person name="Devanna P."/>
            <person name="Winkler S."/>
            <person name="Jermiin L.S."/>
            <person name="Skirmuntt E.C."/>
            <person name="Katzourakis A."/>
            <person name="Burkitt-Gray L."/>
            <person name="Ray D.A."/>
            <person name="Sullivan K.A.M."/>
            <person name="Roscito J.G."/>
            <person name="Kirilenko B.M."/>
            <person name="Davalos L.M."/>
            <person name="Corthals A.P."/>
            <person name="Power M.L."/>
            <person name="Jones G."/>
            <person name="Ransome R.D."/>
            <person name="Dechmann D.K.N."/>
            <person name="Locatelli A.G."/>
            <person name="Puechmaille S.J."/>
            <person name="Fedrigo O."/>
            <person name="Jarvis E.D."/>
            <person name="Hiller M."/>
            <person name="Vernes S.C."/>
            <person name="Myers E.W."/>
            <person name="Teeling E.C."/>
        </authorList>
    </citation>
    <scope>NUCLEOTIDE SEQUENCE [LARGE SCALE GENOMIC DNA]</scope>
    <source>
        <strain evidence="1">MMolMol1</strain>
        <tissue evidence="1">Muscle</tissue>
    </source>
</reference>